<sequence length="195" mass="21408">MNIDLFLTDQSESGLVCEGVFPSPVAGIILDAQTREVTLEFADQSTFHLNIPIGEGHTEKLLFAHRMYVGYFDNKMLADSFEAPLLYLNDPYGSEFGQNSPLARTTRSVPGFEQFMKRCNFAQALHRDNLGDEATAHSVLKGANLQALMFTPALQRQMQMNAVPKVQSAPAMGLGGGGATRQVRNIPKKSDGEEK</sequence>
<evidence type="ECO:0000256" key="1">
    <source>
        <dbReference type="SAM" id="MobiDB-lite"/>
    </source>
</evidence>
<dbReference type="AlphaFoldDB" id="A0A2W5A0S3"/>
<comment type="caution">
    <text evidence="2">The sequence shown here is derived from an EMBL/GenBank/DDBJ whole genome shotgun (WGS) entry which is preliminary data.</text>
</comment>
<dbReference type="Proteomes" id="UP000249557">
    <property type="component" value="Unassembled WGS sequence"/>
</dbReference>
<accession>A0A2W5A0S3</accession>
<organism evidence="2 3">
    <name type="scientific">Micavibrio aeruginosavorus</name>
    <dbReference type="NCBI Taxonomy" id="349221"/>
    <lineage>
        <taxon>Bacteria</taxon>
        <taxon>Pseudomonadati</taxon>
        <taxon>Bdellovibrionota</taxon>
        <taxon>Bdellovibrionia</taxon>
        <taxon>Bdellovibrionales</taxon>
        <taxon>Pseudobdellovibrionaceae</taxon>
        <taxon>Micavibrio</taxon>
    </lineage>
</organism>
<proteinExistence type="predicted"/>
<dbReference type="EMBL" id="QFNK01000069">
    <property type="protein sequence ID" value="PZO87196.1"/>
    <property type="molecule type" value="Genomic_DNA"/>
</dbReference>
<feature type="region of interest" description="Disordered" evidence="1">
    <location>
        <begin position="171"/>
        <end position="195"/>
    </location>
</feature>
<protein>
    <submittedName>
        <fullName evidence="2">Uncharacterized protein</fullName>
    </submittedName>
</protein>
<evidence type="ECO:0000313" key="2">
    <source>
        <dbReference type="EMBL" id="PZO87196.1"/>
    </source>
</evidence>
<reference evidence="2 3" key="1">
    <citation type="submission" date="2017-08" db="EMBL/GenBank/DDBJ databases">
        <title>Infants hospitalized years apart are colonized by the same room-sourced microbial strains.</title>
        <authorList>
            <person name="Brooks B."/>
            <person name="Olm M.R."/>
            <person name="Firek B.A."/>
            <person name="Baker R."/>
            <person name="Thomas B.C."/>
            <person name="Morowitz M.J."/>
            <person name="Banfield J.F."/>
        </authorList>
    </citation>
    <scope>NUCLEOTIDE SEQUENCE [LARGE SCALE GENOMIC DNA]</scope>
    <source>
        <strain evidence="2">S2_018_000_R2_104</strain>
    </source>
</reference>
<name>A0A2W5A0S3_9BACT</name>
<evidence type="ECO:0000313" key="3">
    <source>
        <dbReference type="Proteomes" id="UP000249557"/>
    </source>
</evidence>
<gene>
    <name evidence="2" type="ORF">DI626_04590</name>
</gene>